<feature type="region of interest" description="Disordered" evidence="1">
    <location>
        <begin position="125"/>
        <end position="159"/>
    </location>
</feature>
<protein>
    <submittedName>
        <fullName evidence="2">Uncharacterized protein</fullName>
    </submittedName>
</protein>
<proteinExistence type="predicted"/>
<reference evidence="2" key="1">
    <citation type="journal article" date="2019" name="bioRxiv">
        <title>The Genome of the Zebra Mussel, Dreissena polymorpha: A Resource for Invasive Species Research.</title>
        <authorList>
            <person name="McCartney M.A."/>
            <person name="Auch B."/>
            <person name="Kono T."/>
            <person name="Mallez S."/>
            <person name="Zhang Y."/>
            <person name="Obille A."/>
            <person name="Becker A."/>
            <person name="Abrahante J.E."/>
            <person name="Garbe J."/>
            <person name="Badalamenti J.P."/>
            <person name="Herman A."/>
            <person name="Mangelson H."/>
            <person name="Liachko I."/>
            <person name="Sullivan S."/>
            <person name="Sone E.D."/>
            <person name="Koren S."/>
            <person name="Silverstein K.A.T."/>
            <person name="Beckman K.B."/>
            <person name="Gohl D.M."/>
        </authorList>
    </citation>
    <scope>NUCLEOTIDE SEQUENCE</scope>
    <source>
        <strain evidence="2">Duluth1</strain>
        <tissue evidence="2">Whole animal</tissue>
    </source>
</reference>
<evidence type="ECO:0000313" key="2">
    <source>
        <dbReference type="EMBL" id="KAH3897557.1"/>
    </source>
</evidence>
<dbReference type="EMBL" id="JAIWYP010000001">
    <property type="protein sequence ID" value="KAH3897557.1"/>
    <property type="molecule type" value="Genomic_DNA"/>
</dbReference>
<organism evidence="2 3">
    <name type="scientific">Dreissena polymorpha</name>
    <name type="common">Zebra mussel</name>
    <name type="synonym">Mytilus polymorpha</name>
    <dbReference type="NCBI Taxonomy" id="45954"/>
    <lineage>
        <taxon>Eukaryota</taxon>
        <taxon>Metazoa</taxon>
        <taxon>Spiralia</taxon>
        <taxon>Lophotrochozoa</taxon>
        <taxon>Mollusca</taxon>
        <taxon>Bivalvia</taxon>
        <taxon>Autobranchia</taxon>
        <taxon>Heteroconchia</taxon>
        <taxon>Euheterodonta</taxon>
        <taxon>Imparidentia</taxon>
        <taxon>Neoheterodontei</taxon>
        <taxon>Myida</taxon>
        <taxon>Dreissenoidea</taxon>
        <taxon>Dreissenidae</taxon>
        <taxon>Dreissena</taxon>
    </lineage>
</organism>
<accession>A0A9D4SC07</accession>
<dbReference type="AlphaFoldDB" id="A0A9D4SC07"/>
<comment type="caution">
    <text evidence="2">The sequence shown here is derived from an EMBL/GenBank/DDBJ whole genome shotgun (WGS) entry which is preliminary data.</text>
</comment>
<keyword evidence="3" id="KW-1185">Reference proteome</keyword>
<evidence type="ECO:0000313" key="3">
    <source>
        <dbReference type="Proteomes" id="UP000828390"/>
    </source>
</evidence>
<reference evidence="2" key="2">
    <citation type="submission" date="2020-11" db="EMBL/GenBank/DDBJ databases">
        <authorList>
            <person name="McCartney M.A."/>
            <person name="Auch B."/>
            <person name="Kono T."/>
            <person name="Mallez S."/>
            <person name="Becker A."/>
            <person name="Gohl D.M."/>
            <person name="Silverstein K.A.T."/>
            <person name="Koren S."/>
            <person name="Bechman K.B."/>
            <person name="Herman A."/>
            <person name="Abrahante J.E."/>
            <person name="Garbe J."/>
        </authorList>
    </citation>
    <scope>NUCLEOTIDE SEQUENCE</scope>
    <source>
        <strain evidence="2">Duluth1</strain>
        <tissue evidence="2">Whole animal</tissue>
    </source>
</reference>
<gene>
    <name evidence="2" type="ORF">DPMN_021745</name>
</gene>
<evidence type="ECO:0000256" key="1">
    <source>
        <dbReference type="SAM" id="MobiDB-lite"/>
    </source>
</evidence>
<name>A0A9D4SC07_DREPO</name>
<dbReference type="Proteomes" id="UP000828390">
    <property type="component" value="Unassembled WGS sequence"/>
</dbReference>
<sequence>MRIARFFRKGKTVERYRAIMALLFEKYRVAFTETTTKELRDLLNDVEFALKKGFLKVKIHHPQLVKMSGHQHIKIHPLQPVKRFCSSERQDTSHTASQEVNLRKYTATLSQVKIISQAWAEDDHTISDEDEEELKEREKGSPHKKVCKTSEITKVEKKK</sequence>